<name>A0A669Q9C2_PHACC</name>
<dbReference type="AlphaFoldDB" id="A0A669Q9C2"/>
<evidence type="ECO:0000313" key="2">
    <source>
        <dbReference type="Proteomes" id="UP000472261"/>
    </source>
</evidence>
<dbReference type="Ensembl" id="ENSPCLT00000023268.1">
    <property type="protein sequence ID" value="ENSPCLP00000017442.1"/>
    <property type="gene ID" value="ENSPCLG00000014523.1"/>
</dbReference>
<dbReference type="Proteomes" id="UP000472261">
    <property type="component" value="Unplaced"/>
</dbReference>
<sequence>LQGWTGHPQPLWAARDRSRFSSLSPMYPTLSLSVRPREPCPPAPAFSHVCPNGWVGFQGKCYYFSHNERDWNSSRELCQQLGAALATLDTEEEVVRAGGELQCQHGGGKPTLVGLHQRLLLPPVHSTAKP</sequence>
<dbReference type="Gene3D" id="3.10.100.10">
    <property type="entry name" value="Mannose-Binding Protein A, subunit A"/>
    <property type="match status" value="1"/>
</dbReference>
<dbReference type="InterPro" id="IPR050828">
    <property type="entry name" value="C-type_lectin/matrix_domain"/>
</dbReference>
<keyword evidence="2" id="KW-1185">Reference proteome</keyword>
<reference evidence="1" key="1">
    <citation type="submission" date="2025-08" db="UniProtKB">
        <authorList>
            <consortium name="Ensembl"/>
        </authorList>
    </citation>
    <scope>IDENTIFICATION</scope>
</reference>
<accession>A0A669Q9C2</accession>
<proteinExistence type="predicted"/>
<dbReference type="InterPro" id="IPR016186">
    <property type="entry name" value="C-type_lectin-like/link_sf"/>
</dbReference>
<protein>
    <recommendedName>
        <fullName evidence="3">C-type lectin domain-containing protein</fullName>
    </recommendedName>
</protein>
<dbReference type="InterPro" id="IPR016187">
    <property type="entry name" value="CTDL_fold"/>
</dbReference>
<evidence type="ECO:0008006" key="3">
    <source>
        <dbReference type="Google" id="ProtNLM"/>
    </source>
</evidence>
<reference evidence="1" key="2">
    <citation type="submission" date="2025-09" db="UniProtKB">
        <authorList>
            <consortium name="Ensembl"/>
        </authorList>
    </citation>
    <scope>IDENTIFICATION</scope>
</reference>
<dbReference type="SUPFAM" id="SSF56436">
    <property type="entry name" value="C-type lectin-like"/>
    <property type="match status" value="1"/>
</dbReference>
<dbReference type="PANTHER" id="PTHR45710">
    <property type="entry name" value="C-TYPE LECTIN DOMAIN-CONTAINING PROTEIN 180"/>
    <property type="match status" value="1"/>
</dbReference>
<evidence type="ECO:0000313" key="1">
    <source>
        <dbReference type="Ensembl" id="ENSPCLP00000017442.1"/>
    </source>
</evidence>
<dbReference type="PANTHER" id="PTHR45710:SF35">
    <property type="entry name" value="C-TYPE LECTIN DOMAIN FAMILY 2 MEMBER D"/>
    <property type="match status" value="1"/>
</dbReference>
<organism evidence="1 2">
    <name type="scientific">Phasianus colchicus</name>
    <name type="common">Common pheasant</name>
    <dbReference type="NCBI Taxonomy" id="9054"/>
    <lineage>
        <taxon>Eukaryota</taxon>
        <taxon>Metazoa</taxon>
        <taxon>Chordata</taxon>
        <taxon>Craniata</taxon>
        <taxon>Vertebrata</taxon>
        <taxon>Euteleostomi</taxon>
        <taxon>Archelosauria</taxon>
        <taxon>Archosauria</taxon>
        <taxon>Dinosauria</taxon>
        <taxon>Saurischia</taxon>
        <taxon>Theropoda</taxon>
        <taxon>Coelurosauria</taxon>
        <taxon>Aves</taxon>
        <taxon>Neognathae</taxon>
        <taxon>Galloanserae</taxon>
        <taxon>Galliformes</taxon>
        <taxon>Phasianidae</taxon>
        <taxon>Phasianinae</taxon>
        <taxon>Phasianus</taxon>
    </lineage>
</organism>